<dbReference type="Pfam" id="PF00583">
    <property type="entry name" value="Acetyltransf_1"/>
    <property type="match status" value="1"/>
</dbReference>
<reference evidence="2 3" key="1">
    <citation type="submission" date="2019-01" db="EMBL/GenBank/DDBJ databases">
        <title>Nocardioides guangzhouensis sp. nov., an actinobacterium isolated from soil.</title>
        <authorList>
            <person name="Fu Y."/>
            <person name="Cai Y."/>
            <person name="Lin Z."/>
            <person name="Chen P."/>
        </authorList>
    </citation>
    <scope>NUCLEOTIDE SEQUENCE [LARGE SCALE GENOMIC DNA]</scope>
    <source>
        <strain evidence="2 3">130</strain>
    </source>
</reference>
<dbReference type="PROSITE" id="PS51186">
    <property type="entry name" value="GNAT"/>
    <property type="match status" value="1"/>
</dbReference>
<dbReference type="Proteomes" id="UP000295198">
    <property type="component" value="Unassembled WGS sequence"/>
</dbReference>
<name>A0A4Q4ZBN1_9ACTN</name>
<accession>A0A4Q4ZBN1</accession>
<protein>
    <submittedName>
        <fullName evidence="2">GNAT family N-acetyltransferase</fullName>
    </submittedName>
</protein>
<dbReference type="EMBL" id="SDKM01000017">
    <property type="protein sequence ID" value="RYP85343.1"/>
    <property type="molecule type" value="Genomic_DNA"/>
</dbReference>
<organism evidence="2 3">
    <name type="scientific">Nocardioides guangzhouensis</name>
    <dbReference type="NCBI Taxonomy" id="2497878"/>
    <lineage>
        <taxon>Bacteria</taxon>
        <taxon>Bacillati</taxon>
        <taxon>Actinomycetota</taxon>
        <taxon>Actinomycetes</taxon>
        <taxon>Propionibacteriales</taxon>
        <taxon>Nocardioidaceae</taxon>
        <taxon>Nocardioides</taxon>
    </lineage>
</organism>
<sequence>MRLRPITSDDHAFVLALNERNVELLAPLDGDRLGYLLDRADRGDVIEVDGDPAGFVITFAPGTDYDGLNYAWFTERYGPAFYYLDRVVIDDSFRRRGLGAAAYDELERSAVPHGRMVLEVNSEPPNEPSLAFHRGRGYVDVGTRGEPGHQVALLSLELE</sequence>
<feature type="domain" description="N-acetyltransferase" evidence="1">
    <location>
        <begin position="1"/>
        <end position="159"/>
    </location>
</feature>
<dbReference type="Gene3D" id="3.40.630.30">
    <property type="match status" value="1"/>
</dbReference>
<dbReference type="AlphaFoldDB" id="A0A4Q4ZBN1"/>
<dbReference type="OrthoDB" id="6182349at2"/>
<dbReference type="InterPro" id="IPR000182">
    <property type="entry name" value="GNAT_dom"/>
</dbReference>
<keyword evidence="2" id="KW-0808">Transferase</keyword>
<proteinExistence type="predicted"/>
<gene>
    <name evidence="2" type="ORF">EKO23_12740</name>
</gene>
<evidence type="ECO:0000313" key="3">
    <source>
        <dbReference type="Proteomes" id="UP000295198"/>
    </source>
</evidence>
<keyword evidence="3" id="KW-1185">Reference proteome</keyword>
<evidence type="ECO:0000313" key="2">
    <source>
        <dbReference type="EMBL" id="RYP85343.1"/>
    </source>
</evidence>
<dbReference type="SUPFAM" id="SSF55729">
    <property type="entry name" value="Acyl-CoA N-acyltransferases (Nat)"/>
    <property type="match status" value="1"/>
</dbReference>
<dbReference type="PIRSF" id="PIRSF028520">
    <property type="entry name" value="UCP028520"/>
    <property type="match status" value="1"/>
</dbReference>
<dbReference type="InterPro" id="IPR016181">
    <property type="entry name" value="Acyl_CoA_acyltransferase"/>
</dbReference>
<comment type="caution">
    <text evidence="2">The sequence shown here is derived from an EMBL/GenBank/DDBJ whole genome shotgun (WGS) entry which is preliminary data.</text>
</comment>
<evidence type="ECO:0000259" key="1">
    <source>
        <dbReference type="PROSITE" id="PS51186"/>
    </source>
</evidence>
<dbReference type="RefSeq" id="WP_134717835.1">
    <property type="nucleotide sequence ID" value="NZ_SDKM01000017.1"/>
</dbReference>
<dbReference type="CDD" id="cd04301">
    <property type="entry name" value="NAT_SF"/>
    <property type="match status" value="1"/>
</dbReference>
<dbReference type="GO" id="GO:0016747">
    <property type="term" value="F:acyltransferase activity, transferring groups other than amino-acyl groups"/>
    <property type="evidence" value="ECO:0007669"/>
    <property type="project" value="InterPro"/>
</dbReference>
<dbReference type="InterPro" id="IPR016890">
    <property type="entry name" value="UCP028520"/>
</dbReference>